<feature type="compositionally biased region" description="Basic and acidic residues" evidence="2">
    <location>
        <begin position="562"/>
        <end position="577"/>
    </location>
</feature>
<feature type="compositionally biased region" description="Low complexity" evidence="2">
    <location>
        <begin position="362"/>
        <end position="375"/>
    </location>
</feature>
<proteinExistence type="predicted"/>
<feature type="domain" description="Peptidase S1" evidence="5">
    <location>
        <begin position="37"/>
        <end position="257"/>
    </location>
</feature>
<dbReference type="PROSITE" id="PS50240">
    <property type="entry name" value="TRYPSIN_DOM"/>
    <property type="match status" value="1"/>
</dbReference>
<keyword evidence="3" id="KW-1133">Transmembrane helix</keyword>
<organism evidence="6 7">
    <name type="scientific">Boudabousia liubingyangii</name>
    <dbReference type="NCBI Taxonomy" id="1921764"/>
    <lineage>
        <taxon>Bacteria</taxon>
        <taxon>Bacillati</taxon>
        <taxon>Actinomycetota</taxon>
        <taxon>Actinomycetes</taxon>
        <taxon>Actinomycetales</taxon>
        <taxon>Actinomycetaceae</taxon>
        <taxon>Boudabousia</taxon>
    </lineage>
</organism>
<accession>A0A1Q5PMM1</accession>
<feature type="chain" id="PRO_5039596275" description="Peptidase S1 domain-containing protein" evidence="4">
    <location>
        <begin position="29"/>
        <end position="811"/>
    </location>
</feature>
<dbReference type="SMART" id="SM00020">
    <property type="entry name" value="Tryp_SPc"/>
    <property type="match status" value="1"/>
</dbReference>
<dbReference type="InterPro" id="IPR001254">
    <property type="entry name" value="Trypsin_dom"/>
</dbReference>
<dbReference type="InterPro" id="IPR043504">
    <property type="entry name" value="Peptidase_S1_PA_chymotrypsin"/>
</dbReference>
<keyword evidence="3" id="KW-0472">Membrane</keyword>
<dbReference type="EMBL" id="MQSV01000002">
    <property type="protein sequence ID" value="OKL48808.1"/>
    <property type="molecule type" value="Genomic_DNA"/>
</dbReference>
<feature type="compositionally biased region" description="Basic and acidic residues" evidence="2">
    <location>
        <begin position="598"/>
        <end position="608"/>
    </location>
</feature>
<feature type="compositionally biased region" description="Pro residues" evidence="2">
    <location>
        <begin position="350"/>
        <end position="361"/>
    </location>
</feature>
<dbReference type="RefSeq" id="WP_073708816.1">
    <property type="nucleotide sequence ID" value="NZ_MQSV01000002.1"/>
</dbReference>
<dbReference type="Proteomes" id="UP000186785">
    <property type="component" value="Unassembled WGS sequence"/>
</dbReference>
<dbReference type="OrthoDB" id="9815928at2"/>
<gene>
    <name evidence="6" type="ORF">BSR29_02820</name>
</gene>
<feature type="region of interest" description="Disordered" evidence="2">
    <location>
        <begin position="417"/>
        <end position="665"/>
    </location>
</feature>
<feature type="region of interest" description="Disordered" evidence="2">
    <location>
        <begin position="347"/>
        <end position="398"/>
    </location>
</feature>
<evidence type="ECO:0000256" key="2">
    <source>
        <dbReference type="SAM" id="MobiDB-lite"/>
    </source>
</evidence>
<dbReference type="Pfam" id="PF00089">
    <property type="entry name" value="Trypsin"/>
    <property type="match status" value="1"/>
</dbReference>
<dbReference type="Gene3D" id="2.40.10.10">
    <property type="entry name" value="Trypsin-like serine proteases"/>
    <property type="match status" value="2"/>
</dbReference>
<feature type="compositionally biased region" description="Pro residues" evidence="2">
    <location>
        <begin position="433"/>
        <end position="492"/>
    </location>
</feature>
<dbReference type="InterPro" id="IPR050430">
    <property type="entry name" value="Peptidase_S1"/>
</dbReference>
<feature type="transmembrane region" description="Helical" evidence="3">
    <location>
        <begin position="786"/>
        <end position="809"/>
    </location>
</feature>
<protein>
    <recommendedName>
        <fullName evidence="5">Peptidase S1 domain-containing protein</fullName>
    </recommendedName>
</protein>
<evidence type="ECO:0000256" key="4">
    <source>
        <dbReference type="SAM" id="SignalP"/>
    </source>
</evidence>
<dbReference type="PANTHER" id="PTHR24276">
    <property type="entry name" value="POLYSERASE-RELATED"/>
    <property type="match status" value="1"/>
</dbReference>
<feature type="compositionally biased region" description="Pro residues" evidence="2">
    <location>
        <begin position="586"/>
        <end position="597"/>
    </location>
</feature>
<feature type="compositionally biased region" description="Low complexity" evidence="2">
    <location>
        <begin position="614"/>
        <end position="634"/>
    </location>
</feature>
<feature type="compositionally biased region" description="Low complexity" evidence="2">
    <location>
        <begin position="654"/>
        <end position="665"/>
    </location>
</feature>
<sequence length="811" mass="84245">MRNSRNPGAGRRLLVKAAVLGLGASAWAFNVPAASALVSGTPSAEDDPVAAASVLLVNGSSKCTGVLVAPEWVLTARHCSKLKNQALRNAHAFIGRQMEPDFKPVTVDYFAAAPGGDVALAHLAEAAYDVTPIDIRREPVPVGAEVRTYGWGKGTPQGFGKPIWYGTGKVITYLKQQRPDERSTVAQLDLGNQRLGNGDSGGPVVYEGKVAFVNSGSLSQSAAAFAVDFRRDMEFLDRYLASPSERRKFSRVYLDEYPREAYREGEPVVVSAKVDPIVAGTVSFFANGELLTTVPVQPDGMATATIRVRGVSKYYLDARFNPTEDRQYWPGNNVAVPVYMTPNPDLEPEPSLPVVPVPVTPKAPETPEAPSTPETGVTTPEAATPEAQPGKSTPEGTVGAETVEVPVEIAPVVTPEPAKPVVPATPETVDPVVPTPEAPKPVKPTPEAPKPPVKPTPEVPAKPAVPTPELPAQPVAPIPEAPSPEAPKPVVPTEPEKPEPAPKPEPPVEEPTTPATPEGPDTPELPLGPTDSDPDSSKPVAPKPQDPSAPEGTKPEIPAAPEKPEPGPKPEDPKPEPAKPVVPSEPVTPKPVPPSEPAKPEPAPKPEPKPQPVNPVADKPAPKPQGAKPAADKPAPNPQPVKPVADKPAPKPQPAVEKPAGAPVAAAEPVVSLPPVDEPVAPLFSIPQRPRQYTATPYRTLIPSALPATSAPLIQEVVKPAVPTGAQPASATPEAILPANAATAPANDDPQPMPNTQNNGATVNEAAAVTSPHPEANDPNGAANEVWYAVGGAAALVVAGGALILAGLAKP</sequence>
<dbReference type="InterPro" id="IPR013783">
    <property type="entry name" value="Ig-like_fold"/>
</dbReference>
<evidence type="ECO:0000256" key="1">
    <source>
        <dbReference type="ARBA" id="ARBA00023157"/>
    </source>
</evidence>
<dbReference type="PANTHER" id="PTHR24276:SF98">
    <property type="entry name" value="FI18310P1-RELATED"/>
    <property type="match status" value="1"/>
</dbReference>
<dbReference type="GO" id="GO:0004252">
    <property type="term" value="F:serine-type endopeptidase activity"/>
    <property type="evidence" value="ECO:0007669"/>
    <property type="project" value="InterPro"/>
</dbReference>
<dbReference type="SUPFAM" id="SSF50494">
    <property type="entry name" value="Trypsin-like serine proteases"/>
    <property type="match status" value="1"/>
</dbReference>
<feature type="compositionally biased region" description="Low complexity" evidence="2">
    <location>
        <begin position="421"/>
        <end position="432"/>
    </location>
</feature>
<dbReference type="InterPro" id="IPR009003">
    <property type="entry name" value="Peptidase_S1_PA"/>
</dbReference>
<feature type="signal peptide" evidence="4">
    <location>
        <begin position="1"/>
        <end position="28"/>
    </location>
</feature>
<evidence type="ECO:0000313" key="7">
    <source>
        <dbReference type="Proteomes" id="UP000186785"/>
    </source>
</evidence>
<keyword evidence="3" id="KW-0812">Transmembrane</keyword>
<dbReference type="Gene3D" id="2.60.40.10">
    <property type="entry name" value="Immunoglobulins"/>
    <property type="match status" value="1"/>
</dbReference>
<dbReference type="GO" id="GO:0005975">
    <property type="term" value="P:carbohydrate metabolic process"/>
    <property type="evidence" value="ECO:0007669"/>
    <property type="project" value="UniProtKB-ARBA"/>
</dbReference>
<evidence type="ECO:0000259" key="5">
    <source>
        <dbReference type="PROSITE" id="PS50240"/>
    </source>
</evidence>
<dbReference type="PRINTS" id="PR01217">
    <property type="entry name" value="PRICHEXTENSN"/>
</dbReference>
<feature type="compositionally biased region" description="Low complexity" evidence="2">
    <location>
        <begin position="510"/>
        <end position="524"/>
    </location>
</feature>
<name>A0A1Q5PMM1_9ACTO</name>
<evidence type="ECO:0000256" key="3">
    <source>
        <dbReference type="SAM" id="Phobius"/>
    </source>
</evidence>
<evidence type="ECO:0000313" key="6">
    <source>
        <dbReference type="EMBL" id="OKL48808.1"/>
    </source>
</evidence>
<keyword evidence="4" id="KW-0732">Signal</keyword>
<dbReference type="PROSITE" id="PS51318">
    <property type="entry name" value="TAT"/>
    <property type="match status" value="1"/>
</dbReference>
<keyword evidence="7" id="KW-1185">Reference proteome</keyword>
<dbReference type="GO" id="GO:0006508">
    <property type="term" value="P:proteolysis"/>
    <property type="evidence" value="ECO:0007669"/>
    <property type="project" value="InterPro"/>
</dbReference>
<comment type="caution">
    <text evidence="6">The sequence shown here is derived from an EMBL/GenBank/DDBJ whole genome shotgun (WGS) entry which is preliminary data.</text>
</comment>
<keyword evidence="1" id="KW-1015">Disulfide bond</keyword>
<dbReference type="AlphaFoldDB" id="A0A1Q5PMM1"/>
<dbReference type="STRING" id="1921764.BSR28_02680"/>
<reference evidence="6 7" key="1">
    <citation type="submission" date="2016-11" db="EMBL/GenBank/DDBJ databases">
        <title>Actinomyces gypaetusis sp. nov. isolated from the vulture Gypaetus barbatus in Qinghai Tibet Plateau China.</title>
        <authorList>
            <person name="Meng X."/>
        </authorList>
    </citation>
    <scope>NUCLEOTIDE SEQUENCE [LARGE SCALE GENOMIC DNA]</scope>
    <source>
        <strain evidence="6 7">VUL4_2</strain>
    </source>
</reference>
<dbReference type="InterPro" id="IPR006311">
    <property type="entry name" value="TAT_signal"/>
</dbReference>